<evidence type="ECO:0000256" key="1">
    <source>
        <dbReference type="ARBA" id="ARBA00001947"/>
    </source>
</evidence>
<keyword evidence="2" id="KW-0479">Metal-binding</keyword>
<keyword evidence="4" id="KW-0862">Zinc</keyword>
<gene>
    <name evidence="6" type="ORF">LP43_1551</name>
</gene>
<evidence type="ECO:0000313" key="7">
    <source>
        <dbReference type="Proteomes" id="UP000029999"/>
    </source>
</evidence>
<comment type="cofactor">
    <cofactor evidence="1">
        <name>Zn(2+)</name>
        <dbReference type="ChEBI" id="CHEBI:29105"/>
    </cofactor>
</comment>
<dbReference type="Pfam" id="PF24827">
    <property type="entry name" value="AstE_AspA_cat"/>
    <property type="match status" value="1"/>
</dbReference>
<dbReference type="InterPro" id="IPR055438">
    <property type="entry name" value="AstE_AspA_cat"/>
</dbReference>
<accession>A0A0A0BGG1</accession>
<organism evidence="6 7">
    <name type="scientific">Methylophaga thiooxydans</name>
    <dbReference type="NCBI Taxonomy" id="392484"/>
    <lineage>
        <taxon>Bacteria</taxon>
        <taxon>Pseudomonadati</taxon>
        <taxon>Pseudomonadota</taxon>
        <taxon>Gammaproteobacteria</taxon>
        <taxon>Thiotrichales</taxon>
        <taxon>Piscirickettsiaceae</taxon>
        <taxon>Methylophaga</taxon>
    </lineage>
</organism>
<feature type="domain" description="Succinylglutamate desuccinylase/Aspartoacylase catalytic" evidence="5">
    <location>
        <begin position="45"/>
        <end position="196"/>
    </location>
</feature>
<dbReference type="GO" id="GO:0016788">
    <property type="term" value="F:hydrolase activity, acting on ester bonds"/>
    <property type="evidence" value="ECO:0007669"/>
    <property type="project" value="InterPro"/>
</dbReference>
<proteinExistence type="predicted"/>
<dbReference type="Proteomes" id="UP000029999">
    <property type="component" value="Unassembled WGS sequence"/>
</dbReference>
<dbReference type="SUPFAM" id="SSF53187">
    <property type="entry name" value="Zn-dependent exopeptidases"/>
    <property type="match status" value="1"/>
</dbReference>
<evidence type="ECO:0000256" key="2">
    <source>
        <dbReference type="ARBA" id="ARBA00022723"/>
    </source>
</evidence>
<evidence type="ECO:0000313" key="6">
    <source>
        <dbReference type="EMBL" id="KGM07051.1"/>
    </source>
</evidence>
<evidence type="ECO:0000259" key="5">
    <source>
        <dbReference type="Pfam" id="PF24827"/>
    </source>
</evidence>
<dbReference type="AlphaFoldDB" id="A0A0A0BGG1"/>
<protein>
    <recommendedName>
        <fullName evidence="5">Succinylglutamate desuccinylase/Aspartoacylase catalytic domain-containing protein</fullName>
    </recommendedName>
</protein>
<comment type="caution">
    <text evidence="6">The sequence shown here is derived from an EMBL/GenBank/DDBJ whole genome shotgun (WGS) entry which is preliminary data.</text>
</comment>
<reference evidence="6 7" key="1">
    <citation type="submission" date="2014-09" db="EMBL/GenBank/DDBJ databases">
        <authorList>
            <person name="Grob C."/>
            <person name="Taubert M."/>
            <person name="Howat A.M."/>
            <person name="Burns O.J."/>
            <person name="Dixon J.L."/>
            <person name="Chen Y."/>
            <person name="Murrell J.C."/>
        </authorList>
    </citation>
    <scope>NUCLEOTIDE SEQUENCE [LARGE SCALE GENOMIC DNA]</scope>
    <source>
        <strain evidence="6">L4</strain>
    </source>
</reference>
<dbReference type="Gene3D" id="3.40.630.10">
    <property type="entry name" value="Zn peptidases"/>
    <property type="match status" value="1"/>
</dbReference>
<dbReference type="EMBL" id="JRQD01000003">
    <property type="protein sequence ID" value="KGM07051.1"/>
    <property type="molecule type" value="Genomic_DNA"/>
</dbReference>
<evidence type="ECO:0000256" key="3">
    <source>
        <dbReference type="ARBA" id="ARBA00022801"/>
    </source>
</evidence>
<name>A0A0A0BGG1_9GAMM</name>
<keyword evidence="3" id="KW-0378">Hydrolase</keyword>
<dbReference type="RefSeq" id="WP_036313928.1">
    <property type="nucleotide sequence ID" value="NZ_JRQD01000003.1"/>
</dbReference>
<dbReference type="CDD" id="cd06256">
    <property type="entry name" value="M14_ASTE_ASPA-like"/>
    <property type="match status" value="1"/>
</dbReference>
<dbReference type="STRING" id="392484.LP43_1551"/>
<sequence length="341" mass="38869">MAHLKTELLQQRDQLPERLLDISAQDLHQVLPHPTLLHLQGKQSNTLFISVMLHGNETTGLYAVQTLLKKYQSKLLPRNVSIFFGNVQAAREGQRRLDGQADYNRIWPGTEFDACDETRMAQKVVDVMAQRNLFASVDIHNNTGLNPHYGCINRLDPAYQQLATLFARFVVYFTRPKGVQSAAFAELCPAVTLECGRPEQTYGVKHAADFIDSCLNLAELPQTPVHPQDIDLFHTVAQVKIKKHVAFSFEDVNVPLLLDRDLEKMNFFEVPAGTAIGKFNQTTPFPLEARDEHGDDVSERFFELRNQELLFKRPTMPSMMTLNERVIKQDCLCYLMERLQG</sequence>
<evidence type="ECO:0000256" key="4">
    <source>
        <dbReference type="ARBA" id="ARBA00022833"/>
    </source>
</evidence>
<dbReference type="GO" id="GO:0046872">
    <property type="term" value="F:metal ion binding"/>
    <property type="evidence" value="ECO:0007669"/>
    <property type="project" value="UniProtKB-KW"/>
</dbReference>